<proteinExistence type="predicted"/>
<gene>
    <name evidence="2" type="primary">LOC120261531</name>
</gene>
<keyword evidence="1" id="KW-1185">Reference proteome</keyword>
<evidence type="ECO:0000313" key="2">
    <source>
        <dbReference type="RefSeq" id="XP_039125387.1"/>
    </source>
</evidence>
<dbReference type="AlphaFoldDB" id="A0AB40BDI4"/>
<dbReference type="InterPro" id="IPR008547">
    <property type="entry name" value="DUF829_TMEM53"/>
</dbReference>
<dbReference type="Proteomes" id="UP001515500">
    <property type="component" value="Chromosome 5"/>
</dbReference>
<dbReference type="RefSeq" id="XP_039125387.1">
    <property type="nucleotide sequence ID" value="XM_039269453.1"/>
</dbReference>
<sequence>MEVSVRLLTFAVSPRPLLRLPRRPHINAPRRTLPSLVLPRNPNPRYGPFPFRTISPFLSISSSPPLTDPSAVSSAPSLTINGGHEGITGFRAELGEAWMVVLLGWLGAEAKHLKRYAELYERKGIAAVRFVVPVKETLGFDLGRRVEEKVGRLSNELVDWCLDVERSGKVPRLIFHTFSNTGWLAYGEILNSLQLRNDILQKIKGCIFDSGAAPEIDPQIWAAGFSAALLKKQSSPAYVSAESTEGKFDGDMSKSRMQPNRPNLCETTLLSILEKFFAIILKMPSVNKRLTKVISILSEKQPFCPQLYLYSSSDKVIPVGSIESFIKKQKALGRIVHAHDFVSSPHVDHFRSFPHIYSSKVDEFLEECCSAPVC</sequence>
<protein>
    <submittedName>
        <fullName evidence="2">Transmembrane protein 53-like isoform X1</fullName>
    </submittedName>
</protein>
<dbReference type="GeneID" id="120261531"/>
<organism evidence="1 2">
    <name type="scientific">Dioscorea cayennensis subsp. rotundata</name>
    <name type="common">White Guinea yam</name>
    <name type="synonym">Dioscorea rotundata</name>
    <dbReference type="NCBI Taxonomy" id="55577"/>
    <lineage>
        <taxon>Eukaryota</taxon>
        <taxon>Viridiplantae</taxon>
        <taxon>Streptophyta</taxon>
        <taxon>Embryophyta</taxon>
        <taxon>Tracheophyta</taxon>
        <taxon>Spermatophyta</taxon>
        <taxon>Magnoliopsida</taxon>
        <taxon>Liliopsida</taxon>
        <taxon>Dioscoreales</taxon>
        <taxon>Dioscoreaceae</taxon>
        <taxon>Dioscorea</taxon>
    </lineage>
</organism>
<dbReference type="PANTHER" id="PTHR12265">
    <property type="entry name" value="TRANSMEMBRANE PROTEIN 53"/>
    <property type="match status" value="1"/>
</dbReference>
<accession>A0AB40BDI4</accession>
<dbReference type="PANTHER" id="PTHR12265:SF11">
    <property type="entry name" value="ALPHA_BETA-HYDROLASES SUPERFAMILY PROTEIN"/>
    <property type="match status" value="1"/>
</dbReference>
<dbReference type="Pfam" id="PF05705">
    <property type="entry name" value="DUF829"/>
    <property type="match status" value="1"/>
</dbReference>
<name>A0AB40BDI4_DIOCR</name>
<reference evidence="2" key="1">
    <citation type="submission" date="2025-08" db="UniProtKB">
        <authorList>
            <consortium name="RefSeq"/>
        </authorList>
    </citation>
    <scope>IDENTIFICATION</scope>
</reference>
<evidence type="ECO:0000313" key="1">
    <source>
        <dbReference type="Proteomes" id="UP001515500"/>
    </source>
</evidence>